<dbReference type="Gene3D" id="2.40.160.210">
    <property type="entry name" value="Acyl-CoA thioesterase, double hotdog domain"/>
    <property type="match status" value="1"/>
</dbReference>
<dbReference type="SUPFAM" id="SSF54637">
    <property type="entry name" value="Thioesterase/thiol ester dehydrase-isomerase"/>
    <property type="match status" value="1"/>
</dbReference>
<proteinExistence type="predicted"/>
<reference evidence="3" key="1">
    <citation type="journal article" date="2019" name="Int. J. Syst. Evol. Microbiol.">
        <title>The Global Catalogue of Microorganisms (GCM) 10K type strain sequencing project: providing services to taxonomists for standard genome sequencing and annotation.</title>
        <authorList>
            <consortium name="The Broad Institute Genomics Platform"/>
            <consortium name="The Broad Institute Genome Sequencing Center for Infectious Disease"/>
            <person name="Wu L."/>
            <person name="Ma J."/>
        </authorList>
    </citation>
    <scope>NUCLEOTIDE SEQUENCE [LARGE SCALE GENOMIC DNA]</scope>
    <source>
        <strain evidence="3">JCM 31696</strain>
    </source>
</reference>
<dbReference type="InterPro" id="IPR042171">
    <property type="entry name" value="Acyl-CoA_hotdog"/>
</dbReference>
<feature type="domain" description="Acyl-CoA thioesterase-like C-terminal" evidence="1">
    <location>
        <begin position="51"/>
        <end position="151"/>
    </location>
</feature>
<dbReference type="InterPro" id="IPR029069">
    <property type="entry name" value="HotDog_dom_sf"/>
</dbReference>
<name>A0ABW3CCI3_9ACTN</name>
<evidence type="ECO:0000259" key="1">
    <source>
        <dbReference type="Pfam" id="PF20789"/>
    </source>
</evidence>
<keyword evidence="3" id="KW-1185">Reference proteome</keyword>
<dbReference type="InterPro" id="IPR049450">
    <property type="entry name" value="ACOT8-like_C"/>
</dbReference>
<organism evidence="2 3">
    <name type="scientific">Actinomadura adrarensis</name>
    <dbReference type="NCBI Taxonomy" id="1819600"/>
    <lineage>
        <taxon>Bacteria</taxon>
        <taxon>Bacillati</taxon>
        <taxon>Actinomycetota</taxon>
        <taxon>Actinomycetes</taxon>
        <taxon>Streptosporangiales</taxon>
        <taxon>Thermomonosporaceae</taxon>
        <taxon>Actinomadura</taxon>
    </lineage>
</organism>
<evidence type="ECO:0000313" key="2">
    <source>
        <dbReference type="EMBL" id="MFD0851373.1"/>
    </source>
</evidence>
<sequence>MAEALVWLVADELDGLRHDIARMPDVPDPDRLKSFEELAAETEGMDGEEPIPMWRNVDCKPTVWYHDPAEMPKGTPYTNNWYRFPAHTTDDCARQLVLLDVLAWAAAWQGHAPDVPYIAPNMDLNVQFHRSDTKEEWLLGEGFADVAQDGLVGFRTR</sequence>
<protein>
    <recommendedName>
        <fullName evidence="1">Acyl-CoA thioesterase-like C-terminal domain-containing protein</fullName>
    </recommendedName>
</protein>
<feature type="non-terminal residue" evidence="2">
    <location>
        <position position="157"/>
    </location>
</feature>
<accession>A0ABW3CCI3</accession>
<dbReference type="Pfam" id="PF20789">
    <property type="entry name" value="4HBT_3C"/>
    <property type="match status" value="1"/>
</dbReference>
<evidence type="ECO:0000313" key="3">
    <source>
        <dbReference type="Proteomes" id="UP001597083"/>
    </source>
</evidence>
<comment type="caution">
    <text evidence="2">The sequence shown here is derived from an EMBL/GenBank/DDBJ whole genome shotgun (WGS) entry which is preliminary data.</text>
</comment>
<dbReference type="Proteomes" id="UP001597083">
    <property type="component" value="Unassembled WGS sequence"/>
</dbReference>
<dbReference type="EMBL" id="JBHTIR010000408">
    <property type="protein sequence ID" value="MFD0851373.1"/>
    <property type="molecule type" value="Genomic_DNA"/>
</dbReference>
<gene>
    <name evidence="2" type="ORF">ACFQ07_04045</name>
</gene>